<comment type="subunit">
    <text evidence="1">Homotetramer.</text>
</comment>
<comment type="similarity">
    <text evidence="1">Belongs to the tryptophan 2,3-dioxygenase family.</text>
</comment>
<evidence type="ECO:0000313" key="3">
    <source>
        <dbReference type="Proteomes" id="UP000662857"/>
    </source>
</evidence>
<keyword evidence="1" id="KW-0560">Oxidoreductase</keyword>
<dbReference type="GO" id="GO:0004833">
    <property type="term" value="F:L-tryptophan 2,3-dioxygenase activity"/>
    <property type="evidence" value="ECO:0007669"/>
    <property type="project" value="UniProtKB-UniRule"/>
</dbReference>
<dbReference type="UniPathway" id="UPA00333">
    <property type="reaction ID" value="UER00453"/>
</dbReference>
<dbReference type="GO" id="GO:0020037">
    <property type="term" value="F:heme binding"/>
    <property type="evidence" value="ECO:0007669"/>
    <property type="project" value="UniProtKB-UniRule"/>
</dbReference>
<dbReference type="EMBL" id="CP070499">
    <property type="protein sequence ID" value="QSB15985.1"/>
    <property type="molecule type" value="Genomic_DNA"/>
</dbReference>
<organism evidence="2 3">
    <name type="scientific">Natronosporangium hydrolyticum</name>
    <dbReference type="NCBI Taxonomy" id="2811111"/>
    <lineage>
        <taxon>Bacteria</taxon>
        <taxon>Bacillati</taxon>
        <taxon>Actinomycetota</taxon>
        <taxon>Actinomycetes</taxon>
        <taxon>Micromonosporales</taxon>
        <taxon>Micromonosporaceae</taxon>
        <taxon>Natronosporangium</taxon>
    </lineage>
</organism>
<keyword evidence="3" id="KW-1185">Reference proteome</keyword>
<comment type="function">
    <text evidence="1">Heme-dependent dioxygenase that catalyzes the oxidative cleavage of the L-tryptophan (L-Trp) pyrrole ring and converts L-tryptophan to N-formyl-L-kynurenine. Catalyzes the oxidative cleavage of the indole moiety.</text>
</comment>
<dbReference type="GO" id="GO:0019441">
    <property type="term" value="P:L-tryptophan catabolic process to kynurenine"/>
    <property type="evidence" value="ECO:0007669"/>
    <property type="project" value="UniProtKB-UniRule"/>
</dbReference>
<sequence>MKGMASGVRNGGPKVEFDQQVPYDQYVRATTLHSLQRPVTSDPGEMSFLMISQVMELYFGLIRFELQQIQDRLRADDVWGALAPIRRASLHLDGLNAAWRGLGWMTPVDFQRFREQLGEASGFQSAMYRHLEMLLGLKSATLIRPFKRQRDVYQALTDGLAAPSLWDDVVALLGRRGYAIPQELVDRDFAAEYEPSAEVEAAWVKIYHDDRPDNELRLLGEALTDLVEKYGHWRDQHVTAVRRTMGAKAGSGGSSGLAWLQNRAAQPVFPELWSARTEM</sequence>
<dbReference type="InterPro" id="IPR004981">
    <property type="entry name" value="Trp_2_3_dOase"/>
</dbReference>
<dbReference type="SUPFAM" id="SSF140959">
    <property type="entry name" value="Indolic compounds 2,3-dioxygenase-like"/>
    <property type="match status" value="1"/>
</dbReference>
<dbReference type="KEGG" id="nhy:JQS43_06585"/>
<protein>
    <recommendedName>
        <fullName evidence="1">Tryptophan 2,3-dioxygenase</fullName>
        <shortName evidence="1">TDO</shortName>
        <ecNumber evidence="1">1.13.11.11</ecNumber>
    </recommendedName>
    <alternativeName>
        <fullName evidence="1">Tryptamin 2,3-dioxygenase</fullName>
    </alternativeName>
    <alternativeName>
        <fullName evidence="1">Tryptophan oxygenase</fullName>
        <shortName evidence="1">TO</shortName>
        <shortName evidence="1">TRPO</shortName>
    </alternativeName>
    <alternativeName>
        <fullName evidence="1">Tryptophan pyrrolase</fullName>
    </alternativeName>
    <alternativeName>
        <fullName evidence="1">Tryptophanase</fullName>
    </alternativeName>
</protein>
<accession>A0A895YJ17</accession>
<evidence type="ECO:0000313" key="2">
    <source>
        <dbReference type="EMBL" id="QSB15985.1"/>
    </source>
</evidence>
<comment type="cofactor">
    <cofactor evidence="1">
        <name>heme</name>
        <dbReference type="ChEBI" id="CHEBI:30413"/>
    </cofactor>
    <text evidence="1">Binds 1 heme group per subunit.</text>
</comment>
<keyword evidence="1" id="KW-0349">Heme</keyword>
<comment type="pathway">
    <text evidence="1">Amino-acid degradation; L-tryptophan degradation via kynurenine pathway; L-kynurenine from L-tryptophan: step 1/2.</text>
</comment>
<comment type="catalytic activity">
    <reaction evidence="1">
        <text>L-tryptophan + O2 = N-formyl-L-kynurenine</text>
        <dbReference type="Rhea" id="RHEA:24536"/>
        <dbReference type="ChEBI" id="CHEBI:15379"/>
        <dbReference type="ChEBI" id="CHEBI:57912"/>
        <dbReference type="ChEBI" id="CHEBI:58629"/>
        <dbReference type="EC" id="1.13.11.11"/>
    </reaction>
</comment>
<dbReference type="AlphaFoldDB" id="A0A895YJ17"/>
<dbReference type="PANTHER" id="PTHR10138">
    <property type="entry name" value="TRYPTOPHAN 2,3-DIOXYGENASE"/>
    <property type="match status" value="1"/>
</dbReference>
<dbReference type="HAMAP" id="MF_01972">
    <property type="entry name" value="T23O"/>
    <property type="match status" value="1"/>
</dbReference>
<evidence type="ECO:0000256" key="1">
    <source>
        <dbReference type="HAMAP-Rule" id="MF_01972"/>
    </source>
</evidence>
<dbReference type="GO" id="GO:0019442">
    <property type="term" value="P:L-tryptophan catabolic process to acetyl-CoA"/>
    <property type="evidence" value="ECO:0007669"/>
    <property type="project" value="TreeGrafter"/>
</dbReference>
<dbReference type="EC" id="1.13.11.11" evidence="1"/>
<dbReference type="Gene3D" id="1.20.58.480">
    <property type="match status" value="1"/>
</dbReference>
<dbReference type="Pfam" id="PF03301">
    <property type="entry name" value="Trp_dioxygenase"/>
    <property type="match status" value="2"/>
</dbReference>
<dbReference type="InterPro" id="IPR037217">
    <property type="entry name" value="Trp/Indoleamine_2_3_dOase-like"/>
</dbReference>
<keyword evidence="1" id="KW-0823">Tryptophan catabolism</keyword>
<keyword evidence="1" id="KW-0479">Metal-binding</keyword>
<dbReference type="Proteomes" id="UP000662857">
    <property type="component" value="Chromosome"/>
</dbReference>
<comment type="caution">
    <text evidence="1">Lacks conserved residue(s) required for the propagation of feature annotation.</text>
</comment>
<keyword evidence="1" id="KW-0408">Iron</keyword>
<name>A0A895YJ17_9ACTN</name>
<gene>
    <name evidence="1" type="primary">kynA</name>
    <name evidence="2" type="ORF">JQS43_06585</name>
</gene>
<feature type="binding site" description="axial binding residue" evidence="1">
    <location>
        <position position="237"/>
    </location>
    <ligand>
        <name>heme</name>
        <dbReference type="ChEBI" id="CHEBI:30413"/>
    </ligand>
    <ligandPart>
        <name>Fe</name>
        <dbReference type="ChEBI" id="CHEBI:18248"/>
    </ligandPart>
</feature>
<proteinExistence type="inferred from homology"/>
<dbReference type="PANTHER" id="PTHR10138:SF0">
    <property type="entry name" value="TRYPTOPHAN 2,3-DIOXYGENASE"/>
    <property type="match status" value="1"/>
</dbReference>
<keyword evidence="1" id="KW-0223">Dioxygenase</keyword>
<dbReference type="GO" id="GO:0046872">
    <property type="term" value="F:metal ion binding"/>
    <property type="evidence" value="ECO:0007669"/>
    <property type="project" value="UniProtKB-KW"/>
</dbReference>
<feature type="binding site" evidence="1">
    <location>
        <position position="114"/>
    </location>
    <ligand>
        <name>substrate</name>
    </ligand>
</feature>
<reference evidence="2" key="1">
    <citation type="submission" date="2021-02" db="EMBL/GenBank/DDBJ databases">
        <title>Natrosporangium hydrolyticum gen. nov., sp. nov, a haloalkaliphilic actinobacterium from a soda solonchak soil.</title>
        <authorList>
            <person name="Sorokin D.Y."/>
            <person name="Khijniak T.V."/>
            <person name="Zakharycheva A.P."/>
            <person name="Boueva O.V."/>
            <person name="Ariskina E.V."/>
            <person name="Hahnke R.L."/>
            <person name="Bunk B."/>
            <person name="Sproer C."/>
            <person name="Schumann P."/>
            <person name="Evtushenko L.I."/>
            <person name="Kublanov I.V."/>
        </authorList>
    </citation>
    <scope>NUCLEOTIDE SEQUENCE</scope>
    <source>
        <strain evidence="2">DSM 106523</strain>
    </source>
</reference>